<organism evidence="1 2">
    <name type="scientific">Brevundimonas kwangchunensis</name>
    <dbReference type="NCBI Taxonomy" id="322163"/>
    <lineage>
        <taxon>Bacteria</taxon>
        <taxon>Pseudomonadati</taxon>
        <taxon>Pseudomonadota</taxon>
        <taxon>Alphaproteobacteria</taxon>
        <taxon>Caulobacterales</taxon>
        <taxon>Caulobacteraceae</taxon>
        <taxon>Brevundimonas</taxon>
    </lineage>
</organism>
<sequence length="113" mass="12830">MMSRIDRKALVAAYKEEQTPVAGVYAVICGATGEAWVGRSLNIDRQQNSLWFTLKSGTFAYRALQSAWTEHGEGAFRFEQLDRLCDDLSPMARDTELKERSTRWRDRLGAEGI</sequence>
<dbReference type="Proteomes" id="UP001501352">
    <property type="component" value="Unassembled WGS sequence"/>
</dbReference>
<protein>
    <recommendedName>
        <fullName evidence="3">GIY-YIG nuclease family protein</fullName>
    </recommendedName>
</protein>
<evidence type="ECO:0000313" key="2">
    <source>
        <dbReference type="Proteomes" id="UP001501352"/>
    </source>
</evidence>
<dbReference type="InterPro" id="IPR035901">
    <property type="entry name" value="GIY-YIG_endonuc_sf"/>
</dbReference>
<dbReference type="CDD" id="cd10451">
    <property type="entry name" value="GIY-YIG_LuxR_like"/>
    <property type="match status" value="1"/>
</dbReference>
<accession>A0ABN1H3K1</accession>
<evidence type="ECO:0008006" key="3">
    <source>
        <dbReference type="Google" id="ProtNLM"/>
    </source>
</evidence>
<proteinExistence type="predicted"/>
<evidence type="ECO:0000313" key="1">
    <source>
        <dbReference type="EMBL" id="GAA0627951.1"/>
    </source>
</evidence>
<dbReference type="SUPFAM" id="SSF82771">
    <property type="entry name" value="GIY-YIG endonuclease"/>
    <property type="match status" value="1"/>
</dbReference>
<gene>
    <name evidence="1" type="ORF">GCM10009422_26300</name>
</gene>
<keyword evidence="2" id="KW-1185">Reference proteome</keyword>
<comment type="caution">
    <text evidence="1">The sequence shown here is derived from an EMBL/GenBank/DDBJ whole genome shotgun (WGS) entry which is preliminary data.</text>
</comment>
<dbReference type="Gene3D" id="3.40.1440.10">
    <property type="entry name" value="GIY-YIG endonuclease"/>
    <property type="match status" value="1"/>
</dbReference>
<reference evidence="1 2" key="1">
    <citation type="journal article" date="2019" name="Int. J. Syst. Evol. Microbiol.">
        <title>The Global Catalogue of Microorganisms (GCM) 10K type strain sequencing project: providing services to taxonomists for standard genome sequencing and annotation.</title>
        <authorList>
            <consortium name="The Broad Institute Genomics Platform"/>
            <consortium name="The Broad Institute Genome Sequencing Center for Infectious Disease"/>
            <person name="Wu L."/>
            <person name="Ma J."/>
        </authorList>
    </citation>
    <scope>NUCLEOTIDE SEQUENCE [LARGE SCALE GENOMIC DNA]</scope>
    <source>
        <strain evidence="1 2">JCM 12928</strain>
    </source>
</reference>
<dbReference type="EMBL" id="BAAAGA010000006">
    <property type="protein sequence ID" value="GAA0627951.1"/>
    <property type="molecule type" value="Genomic_DNA"/>
</dbReference>
<name>A0ABN1H3K1_9CAUL</name>